<dbReference type="AlphaFoldDB" id="A0A8U8BIC1"/>
<sequence>QQKEWCPAFNHSCYEFVRLQQTFTGAQSWCERGGGHLVFIKNEETQEFLQKHIAENQEWWIGLISNSLLNETTDGKWF</sequence>
<dbReference type="PROSITE" id="PS50041">
    <property type="entry name" value="C_TYPE_LECTIN_2"/>
    <property type="match status" value="1"/>
</dbReference>
<reference evidence="1" key="2">
    <citation type="submission" date="2025-08" db="UniProtKB">
        <authorList>
            <consortium name="Ensembl"/>
        </authorList>
    </citation>
    <scope>IDENTIFICATION</scope>
</reference>
<reference evidence="1" key="1">
    <citation type="submission" date="2020-02" db="EMBL/GenBank/DDBJ databases">
        <authorList>
            <person name="Enbody D E."/>
            <person name="Pettersson E M."/>
        </authorList>
    </citation>
    <scope>NUCLEOTIDE SEQUENCE [LARGE SCALE GENOMIC DNA]</scope>
</reference>
<dbReference type="CDD" id="cd00037">
    <property type="entry name" value="CLECT"/>
    <property type="match status" value="1"/>
</dbReference>
<dbReference type="InterPro" id="IPR016187">
    <property type="entry name" value="CTDL_fold"/>
</dbReference>
<evidence type="ECO:0000313" key="2">
    <source>
        <dbReference type="Proteomes" id="UP000694382"/>
    </source>
</evidence>
<reference evidence="1" key="3">
    <citation type="submission" date="2025-09" db="UniProtKB">
        <authorList>
            <consortium name="Ensembl"/>
        </authorList>
    </citation>
    <scope>IDENTIFICATION</scope>
</reference>
<dbReference type="InterPro" id="IPR016186">
    <property type="entry name" value="C-type_lectin-like/link_sf"/>
</dbReference>
<organism evidence="1 2">
    <name type="scientific">Geospiza parvula</name>
    <name type="common">Small tree-finch</name>
    <name type="synonym">Camarhynchus parvulus</name>
    <dbReference type="NCBI Taxonomy" id="87175"/>
    <lineage>
        <taxon>Eukaryota</taxon>
        <taxon>Metazoa</taxon>
        <taxon>Chordata</taxon>
        <taxon>Craniata</taxon>
        <taxon>Vertebrata</taxon>
        <taxon>Euteleostomi</taxon>
        <taxon>Archelosauria</taxon>
        <taxon>Archosauria</taxon>
        <taxon>Dinosauria</taxon>
        <taxon>Saurischia</taxon>
        <taxon>Theropoda</taxon>
        <taxon>Coelurosauria</taxon>
        <taxon>Aves</taxon>
        <taxon>Neognathae</taxon>
        <taxon>Neoaves</taxon>
        <taxon>Telluraves</taxon>
        <taxon>Australaves</taxon>
        <taxon>Passeriformes</taxon>
        <taxon>Thraupidae</taxon>
        <taxon>Camarhynchus</taxon>
    </lineage>
</organism>
<dbReference type="InterPro" id="IPR001304">
    <property type="entry name" value="C-type_lectin-like"/>
</dbReference>
<dbReference type="Pfam" id="PF00059">
    <property type="entry name" value="Lectin_C"/>
    <property type="match status" value="1"/>
</dbReference>
<proteinExistence type="predicted"/>
<dbReference type="Ensembl" id="ENSCPVT00000025985.1">
    <property type="protein sequence ID" value="ENSCPVP00000023819.1"/>
    <property type="gene ID" value="ENSCPVG00000016947.1"/>
</dbReference>
<accession>A0A8U8BIC1</accession>
<name>A0A8U8BIC1_GEOPR</name>
<dbReference type="SUPFAM" id="SSF56436">
    <property type="entry name" value="C-type lectin-like"/>
    <property type="match status" value="1"/>
</dbReference>
<protein>
    <submittedName>
        <fullName evidence="1">Uncharacterized protein</fullName>
    </submittedName>
</protein>
<keyword evidence="2" id="KW-1185">Reference proteome</keyword>
<dbReference type="Gene3D" id="3.10.100.10">
    <property type="entry name" value="Mannose-Binding Protein A, subunit A"/>
    <property type="match status" value="1"/>
</dbReference>
<evidence type="ECO:0000313" key="1">
    <source>
        <dbReference type="Ensembl" id="ENSCPVP00000023819.1"/>
    </source>
</evidence>
<dbReference type="Proteomes" id="UP000694382">
    <property type="component" value="Chromosome 11"/>
</dbReference>